<reference evidence="8 10" key="1">
    <citation type="submission" date="2017-09" db="EMBL/GenBank/DDBJ databases">
        <title>Complete Genome Sequences of Two Strains of the Meat Spoilage Bacterium Brochothrix thermosphacta Isolated from Ground Chicken.</title>
        <authorList>
            <person name="Paoli G.C."/>
            <person name="Wijey C."/>
            <person name="Chen C.-Y."/>
            <person name="Nguyen L."/>
            <person name="Yan X."/>
            <person name="Irwin P.L."/>
        </authorList>
    </citation>
    <scope>NUCLEOTIDE SEQUENCE [LARGE SCALE GENOMIC DNA]</scope>
    <source>
        <strain evidence="8 10">BI</strain>
    </source>
</reference>
<evidence type="ECO:0000256" key="1">
    <source>
        <dbReference type="ARBA" id="ARBA00001968"/>
    </source>
</evidence>
<dbReference type="GO" id="GO:0009234">
    <property type="term" value="P:menaquinone biosynthetic process"/>
    <property type="evidence" value="ECO:0007669"/>
    <property type="project" value="UniProtKB-UniRule"/>
</dbReference>
<keyword evidence="3" id="KW-0460">Magnesium</keyword>
<reference evidence="9" key="3">
    <citation type="submission" date="2018-04" db="EMBL/GenBank/DDBJ databases">
        <authorList>
            <person name="Go L.Y."/>
            <person name="Mitchell J.A."/>
        </authorList>
    </citation>
    <scope>NUCLEOTIDE SEQUENCE</scope>
    <source>
        <strain evidence="9">BSAS1 3</strain>
    </source>
</reference>
<dbReference type="Pfam" id="PF13378">
    <property type="entry name" value="MR_MLE_C"/>
    <property type="match status" value="1"/>
</dbReference>
<evidence type="ECO:0000313" key="11">
    <source>
        <dbReference type="Proteomes" id="UP000270190"/>
    </source>
</evidence>
<dbReference type="CDD" id="cd03317">
    <property type="entry name" value="NAAAR"/>
    <property type="match status" value="1"/>
</dbReference>
<dbReference type="InterPro" id="IPR013342">
    <property type="entry name" value="Mandelate_racemase_C"/>
</dbReference>
<dbReference type="InterPro" id="IPR029065">
    <property type="entry name" value="Enolase_C-like"/>
</dbReference>
<evidence type="ECO:0000313" key="10">
    <source>
        <dbReference type="Proteomes" id="UP000243591"/>
    </source>
</evidence>
<reference evidence="11" key="2">
    <citation type="submission" date="2018-04" db="EMBL/GenBank/DDBJ databases">
        <authorList>
            <person name="Illikoud N."/>
        </authorList>
    </citation>
    <scope>NUCLEOTIDE SEQUENCE [LARGE SCALE GENOMIC DNA]</scope>
</reference>
<evidence type="ECO:0000313" key="9">
    <source>
        <dbReference type="EMBL" id="SPP30188.1"/>
    </source>
</evidence>
<evidence type="ECO:0000256" key="3">
    <source>
        <dbReference type="ARBA" id="ARBA00022842"/>
    </source>
</evidence>
<evidence type="ECO:0000313" key="8">
    <source>
        <dbReference type="EMBL" id="ATF26146.1"/>
    </source>
</evidence>
<protein>
    <recommendedName>
        <fullName evidence="5 6">o-succinylbenzoate synthase</fullName>
        <ecNumber evidence="5 6">4.2.1.113</ecNumber>
    </recommendedName>
</protein>
<dbReference type="KEGG" id="bths:CNY62_06945"/>
<dbReference type="Gene3D" id="3.20.20.120">
    <property type="entry name" value="Enolase-like C-terminal domain"/>
    <property type="match status" value="1"/>
</dbReference>
<dbReference type="RefSeq" id="WP_081312157.1">
    <property type="nucleotide sequence ID" value="NZ_CP023483.1"/>
</dbReference>
<dbReference type="GO" id="GO:0043748">
    <property type="term" value="F:O-succinylbenzoate synthase activity"/>
    <property type="evidence" value="ECO:0007669"/>
    <property type="project" value="UniProtKB-EC"/>
</dbReference>
<dbReference type="UniPathway" id="UPA00079"/>
<dbReference type="Proteomes" id="UP000243591">
    <property type="component" value="Chromosome"/>
</dbReference>
<evidence type="ECO:0000259" key="7">
    <source>
        <dbReference type="SMART" id="SM00922"/>
    </source>
</evidence>
<dbReference type="SFLD" id="SFLDF00009">
    <property type="entry name" value="o-succinylbenzoate_synthase"/>
    <property type="match status" value="1"/>
</dbReference>
<evidence type="ECO:0000256" key="4">
    <source>
        <dbReference type="ARBA" id="ARBA00023239"/>
    </source>
</evidence>
<dbReference type="Proteomes" id="UP000270190">
    <property type="component" value="Unassembled WGS sequence"/>
</dbReference>
<accession>A0A291BYF5</accession>
<evidence type="ECO:0000256" key="6">
    <source>
        <dbReference type="NCBIfam" id="TIGR01928"/>
    </source>
</evidence>
<dbReference type="EMBL" id="OUNC01000067">
    <property type="protein sequence ID" value="SPP30188.1"/>
    <property type="molecule type" value="Genomic_DNA"/>
</dbReference>
<evidence type="ECO:0000256" key="2">
    <source>
        <dbReference type="ARBA" id="ARBA00022723"/>
    </source>
</evidence>
<dbReference type="SFLD" id="SFLDS00001">
    <property type="entry name" value="Enolase"/>
    <property type="match status" value="1"/>
</dbReference>
<name>A0A291BYF5_BROTH</name>
<dbReference type="STRING" id="2756.BFR44_09895"/>
<proteinExistence type="predicted"/>
<organism evidence="8 10">
    <name type="scientific">Brochothrix thermosphacta</name>
    <name type="common">Microbacterium thermosphactum</name>
    <dbReference type="NCBI Taxonomy" id="2756"/>
    <lineage>
        <taxon>Bacteria</taxon>
        <taxon>Bacillati</taxon>
        <taxon>Bacillota</taxon>
        <taxon>Bacilli</taxon>
        <taxon>Bacillales</taxon>
        <taxon>Listeriaceae</taxon>
        <taxon>Brochothrix</taxon>
    </lineage>
</organism>
<dbReference type="SUPFAM" id="SSF51604">
    <property type="entry name" value="Enolase C-terminal domain-like"/>
    <property type="match status" value="1"/>
</dbReference>
<sequence>MMKFVEMKIYRMKLPLAQSFSNSQTTLTYRRFDLVRLTTTTGEVGWGETVAFETPWYTSETVTTCHDALVNYIWPLIRNKEIADPKALNLILNKLKGHHMARSAVETSFWGIYAEKNKQPLYRLLGSDNAAVAVGISLGMNNLEDLMQEVQAAVEKGYTRVKIKIKPGWDILPVQTIRQSYPHLKLMVDANGAYDLADVDVFKALDAYDLEMIEQPLGDDDFINHAKLQRIIRTKICLDENIHSIEDVKVAHQLGSARAINLKWARVGGLFNALEIIQYCQKHGLLVWCGGMFESGVGRSYNLALASLEGLDFPGDISESSRYWSEDIVEQPQKLVEGRLLIPKISGAGFNISKKRVEKYSEKIESFI</sequence>
<dbReference type="AlphaFoldDB" id="A0A291BYF5"/>
<dbReference type="SMART" id="SM00922">
    <property type="entry name" value="MR_MLE"/>
    <property type="match status" value="1"/>
</dbReference>
<feature type="domain" description="Mandelate racemase/muconate lactonizing enzyme C-terminal" evidence="7">
    <location>
        <begin position="143"/>
        <end position="235"/>
    </location>
</feature>
<dbReference type="SFLD" id="SFLDG00180">
    <property type="entry name" value="muconate_cycloisomerase"/>
    <property type="match status" value="1"/>
</dbReference>
<gene>
    <name evidence="8" type="primary">menC</name>
    <name evidence="9" type="ORF">BTBSAS_70039</name>
    <name evidence="8" type="ORF">CNY62_06945</name>
</gene>
<comment type="cofactor">
    <cofactor evidence="1">
        <name>a divalent metal cation</name>
        <dbReference type="ChEBI" id="CHEBI:60240"/>
    </cofactor>
</comment>
<dbReference type="Gene3D" id="3.30.390.10">
    <property type="entry name" value="Enolase-like, N-terminal domain"/>
    <property type="match status" value="1"/>
</dbReference>
<dbReference type="InterPro" id="IPR036849">
    <property type="entry name" value="Enolase-like_C_sf"/>
</dbReference>
<dbReference type="EMBL" id="CP023483">
    <property type="protein sequence ID" value="ATF26146.1"/>
    <property type="molecule type" value="Genomic_DNA"/>
</dbReference>
<dbReference type="NCBIfam" id="TIGR01928">
    <property type="entry name" value="menC_lowGC_arch"/>
    <property type="match status" value="1"/>
</dbReference>
<dbReference type="GO" id="GO:0016854">
    <property type="term" value="F:racemase and epimerase activity"/>
    <property type="evidence" value="ECO:0007669"/>
    <property type="project" value="UniProtKB-ARBA"/>
</dbReference>
<dbReference type="InterPro" id="IPR029017">
    <property type="entry name" value="Enolase-like_N"/>
</dbReference>
<dbReference type="PANTHER" id="PTHR48073">
    <property type="entry name" value="O-SUCCINYLBENZOATE SYNTHASE-RELATED"/>
    <property type="match status" value="1"/>
</dbReference>
<dbReference type="InterPro" id="IPR010197">
    <property type="entry name" value="OSBS/NAAAR"/>
</dbReference>
<dbReference type="InterPro" id="IPR013341">
    <property type="entry name" value="Mandelate_racemase_N_dom"/>
</dbReference>
<evidence type="ECO:0000256" key="5">
    <source>
        <dbReference type="ARBA" id="ARBA00029491"/>
    </source>
</evidence>
<dbReference type="PANTHER" id="PTHR48073:SF5">
    <property type="entry name" value="O-SUCCINYLBENZOATE SYNTHASE"/>
    <property type="match status" value="1"/>
</dbReference>
<dbReference type="GO" id="GO:0046872">
    <property type="term" value="F:metal ion binding"/>
    <property type="evidence" value="ECO:0007669"/>
    <property type="project" value="UniProtKB-KW"/>
</dbReference>
<keyword evidence="10" id="KW-1185">Reference proteome</keyword>
<dbReference type="Pfam" id="PF02746">
    <property type="entry name" value="MR_MLE_N"/>
    <property type="match status" value="1"/>
</dbReference>
<dbReference type="EC" id="4.2.1.113" evidence="5 6"/>
<keyword evidence="4 9" id="KW-0456">Lyase</keyword>
<keyword evidence="2" id="KW-0479">Metal-binding</keyword>
<dbReference type="SUPFAM" id="SSF54826">
    <property type="entry name" value="Enolase N-terminal domain-like"/>
    <property type="match status" value="1"/>
</dbReference>
<dbReference type="UniPathway" id="UPA01057">
    <property type="reaction ID" value="UER00165"/>
</dbReference>